<dbReference type="GO" id="GO:0015977">
    <property type="term" value="P:carbon fixation"/>
    <property type="evidence" value="ECO:0007669"/>
    <property type="project" value="InterPro"/>
</dbReference>
<name>A0A1E3LVA5_9SPHN</name>
<evidence type="ECO:0000313" key="3">
    <source>
        <dbReference type="EMBL" id="ODP37707.1"/>
    </source>
</evidence>
<dbReference type="STRING" id="1888892.BFL28_01635"/>
<evidence type="ECO:0000256" key="1">
    <source>
        <dbReference type="SAM" id="Phobius"/>
    </source>
</evidence>
<keyword evidence="4" id="KW-1185">Reference proteome</keyword>
<dbReference type="Pfam" id="PF07811">
    <property type="entry name" value="TadE"/>
    <property type="match status" value="1"/>
</dbReference>
<keyword evidence="1" id="KW-0472">Membrane</keyword>
<reference evidence="3 4" key="1">
    <citation type="submission" date="2016-08" db="EMBL/GenBank/DDBJ databases">
        <title>Draft genome of the agarase producing Sphingomonas sp. MCT13.</title>
        <authorList>
            <person name="D'Andrea M.M."/>
            <person name="Rossolini G.M."/>
            <person name="Thaller M.C."/>
        </authorList>
    </citation>
    <scope>NUCLEOTIDE SEQUENCE [LARGE SCALE GENOMIC DNA]</scope>
    <source>
        <strain evidence="3 4">MCT13</strain>
    </source>
</reference>
<dbReference type="Gene3D" id="3.30.70.150">
    <property type="entry name" value="RuBisCO large subunit, N-terminal domain"/>
    <property type="match status" value="1"/>
</dbReference>
<dbReference type="RefSeq" id="WP_069320429.1">
    <property type="nucleotide sequence ID" value="NZ_MDDS01000024.1"/>
</dbReference>
<organism evidence="3 4">
    <name type="scientific">Sphingomonas turrisvirgatae</name>
    <dbReference type="NCBI Taxonomy" id="1888892"/>
    <lineage>
        <taxon>Bacteria</taxon>
        <taxon>Pseudomonadati</taxon>
        <taxon>Pseudomonadota</taxon>
        <taxon>Alphaproteobacteria</taxon>
        <taxon>Sphingomonadales</taxon>
        <taxon>Sphingomonadaceae</taxon>
        <taxon>Sphingomonas</taxon>
    </lineage>
</organism>
<dbReference type="InterPro" id="IPR012495">
    <property type="entry name" value="TadE-like_dom"/>
</dbReference>
<proteinExistence type="predicted"/>
<accession>A0A1E3LVA5</accession>
<keyword evidence="1" id="KW-0812">Transmembrane</keyword>
<dbReference type="SUPFAM" id="SSF54966">
    <property type="entry name" value="RuBisCO, large subunit, small (N-terminal) domain"/>
    <property type="match status" value="1"/>
</dbReference>
<dbReference type="InterPro" id="IPR036422">
    <property type="entry name" value="RuBisCO_lsu_N_sf"/>
</dbReference>
<dbReference type="GO" id="GO:0016984">
    <property type="term" value="F:ribulose-bisphosphate carboxylase activity"/>
    <property type="evidence" value="ECO:0007669"/>
    <property type="project" value="InterPro"/>
</dbReference>
<feature type="domain" description="TadE-like" evidence="2">
    <location>
        <begin position="17"/>
        <end position="59"/>
    </location>
</feature>
<dbReference type="Proteomes" id="UP000094487">
    <property type="component" value="Unassembled WGS sequence"/>
</dbReference>
<protein>
    <recommendedName>
        <fullName evidence="2">TadE-like domain-containing protein</fullName>
    </recommendedName>
</protein>
<dbReference type="EMBL" id="MDDS01000024">
    <property type="protein sequence ID" value="ODP37707.1"/>
    <property type="molecule type" value="Genomic_DNA"/>
</dbReference>
<gene>
    <name evidence="3" type="ORF">BFL28_01635</name>
</gene>
<evidence type="ECO:0000259" key="2">
    <source>
        <dbReference type="Pfam" id="PF07811"/>
    </source>
</evidence>
<feature type="transmembrane region" description="Helical" evidence="1">
    <location>
        <begin position="21"/>
        <end position="45"/>
    </location>
</feature>
<dbReference type="AlphaFoldDB" id="A0A1E3LVA5"/>
<dbReference type="OrthoDB" id="7356451at2"/>
<comment type="caution">
    <text evidence="3">The sequence shown here is derived from an EMBL/GenBank/DDBJ whole genome shotgun (WGS) entry which is preliminary data.</text>
</comment>
<evidence type="ECO:0000313" key="4">
    <source>
        <dbReference type="Proteomes" id="UP000094487"/>
    </source>
</evidence>
<sequence length="153" mass="16058">MKRAWGRAARRLSASNGAVALEFALVAPLFLLLVFGTMIFAIYFATFVAVIHGSAEGARASIGGFTNAERSQLARERVDALLTGYQPLLNPARATVTTQATVSGGRPAYRVSVAYPVSEFGFGWFYGLIASVGGNGQAPTTVSFSVTVANGGY</sequence>
<keyword evidence="1" id="KW-1133">Transmembrane helix</keyword>